<dbReference type="SUPFAM" id="SSF56563">
    <property type="entry name" value="Major capsid protein gp5"/>
    <property type="match status" value="1"/>
</dbReference>
<feature type="region of interest" description="Disordered" evidence="2">
    <location>
        <begin position="224"/>
        <end position="244"/>
    </location>
</feature>
<reference evidence="3" key="2">
    <citation type="submission" date="2015-03" db="EMBL/GenBank/DDBJ databases">
        <authorList>
            <person name="Chow C.-E.T."/>
            <person name="Winget D.M."/>
            <person name="White R.A.III."/>
            <person name="Hallam S.J."/>
            <person name="Suttle C.A."/>
        </authorList>
    </citation>
    <scope>NUCLEOTIDE SEQUENCE</scope>
    <source>
        <strain evidence="3">H4084949</strain>
    </source>
</reference>
<sequence>MSDLMDPQEAIAKIGRLETLAKSLQTQVEAQIKTNEEAASERQKMARDLATANQALAEARSSAQARNRNEGAEFYRSFVGDVTKGVKALRLEGSETGQKGFTDGLLDAPTNDDWHRELKGLVDDRSLLRAIRRDPGQPHIRPDSRAIDAKLISHLKAGPEPIAKIFSDSSGIGADFIPDVTLPRVMEDMVLARRVASLFPVLQMSNKNIRLPFVNLGGTPYLKSAPTSPDPSKYKETSPGSTNRSFDAASLAVRYQMDEDALDDSIVAMLPYFRQRIVADLVAAEEDALINGDTAATHQDAIASWNPGSYWNSSNLGGSDDHRKYCLGLRARGFDVSNTSDLSTFTTATVRGLRTSMDAPHGVAGQRAFIAGSLSYLKLVGLSEVTTMEKYGAAATIVTGELGRIDGTPIVISDFVTADLHTTGLYTGSSSTTSLILVNTARFLLGQYKGRTVEISKDIRRGVFDLVATYRGTFGTFDSSTKKNVAVGINIT</sequence>
<name>A0A0F7L6Y1_9VIRU</name>
<evidence type="ECO:0000256" key="2">
    <source>
        <dbReference type="SAM" id="MobiDB-lite"/>
    </source>
</evidence>
<keyword evidence="1" id="KW-0175">Coiled coil</keyword>
<accession>A0A0F7L6Y1</accession>
<evidence type="ECO:0000256" key="1">
    <source>
        <dbReference type="SAM" id="Coils"/>
    </source>
</evidence>
<proteinExistence type="predicted"/>
<evidence type="ECO:0008006" key="4">
    <source>
        <dbReference type="Google" id="ProtNLM"/>
    </source>
</evidence>
<reference evidence="3" key="1">
    <citation type="journal article" date="2015" name="Front. Microbiol.">
        <title>Combining genomic sequencing methods to explore viral diversity and reveal potential virus-host interactions.</title>
        <authorList>
            <person name="Chow C.E."/>
            <person name="Winget D.M."/>
            <person name="White R.A.III."/>
            <person name="Hallam S.J."/>
            <person name="Suttle C.A."/>
        </authorList>
    </citation>
    <scope>NUCLEOTIDE SEQUENCE</scope>
    <source>
        <strain evidence="3">H4084949</strain>
    </source>
</reference>
<dbReference type="EMBL" id="KR029591">
    <property type="protein sequence ID" value="AKH47323.1"/>
    <property type="molecule type" value="Genomic_DNA"/>
</dbReference>
<evidence type="ECO:0000313" key="3">
    <source>
        <dbReference type="EMBL" id="AKH47323.1"/>
    </source>
</evidence>
<protein>
    <recommendedName>
        <fullName evidence="4">Phage major capsid protein</fullName>
    </recommendedName>
</protein>
<organism evidence="3">
    <name type="scientific">uncultured marine virus</name>
    <dbReference type="NCBI Taxonomy" id="186617"/>
    <lineage>
        <taxon>Viruses</taxon>
        <taxon>environmental samples</taxon>
    </lineage>
</organism>
<feature type="coiled-coil region" evidence="1">
    <location>
        <begin position="21"/>
        <end position="62"/>
    </location>
</feature>